<gene>
    <name evidence="5" type="ORF">DYI37_10485</name>
</gene>
<feature type="domain" description="HD-GYP" evidence="4">
    <location>
        <begin position="148"/>
        <end position="345"/>
    </location>
</feature>
<evidence type="ECO:0000259" key="4">
    <source>
        <dbReference type="PROSITE" id="PS51832"/>
    </source>
</evidence>
<proteinExistence type="predicted"/>
<sequence length="352" mass="38523">MSMRVLIIDDSRSSASAIAGKVAELGDVETRICLDPEQAITECDQSQFDLVLVDYIMPKLDGIEVLTALRERAAYRHVPMIMIAATLDPALKRQAIQAGATDFLNKPFDWIELQSRVRNLLALRQVQCEQTDRARELAAEVEQATASLVAREEEIIWRLARAIEYRDGTTGDHVSRVAEICRILAETLGLGEERARILYLAAPLHDIGKIGIPDAVLQKPGRLSAEEMSVMRRHVDIGAAILGEASTEVVHVASVVAKTHHEKWDGNGYPAGLAGDAIPIEGRIVALADVFDALCSERPYKAAWPIEKAYDEILACSGSHFDPGCVEAFVAAWTRIRPLMDAGHAETVAKVA</sequence>
<dbReference type="Gene3D" id="1.10.3210.10">
    <property type="entry name" value="Hypothetical protein af1432"/>
    <property type="match status" value="1"/>
</dbReference>
<dbReference type="GO" id="GO:0000160">
    <property type="term" value="P:phosphorelay signal transduction system"/>
    <property type="evidence" value="ECO:0007669"/>
    <property type="project" value="InterPro"/>
</dbReference>
<feature type="modified residue" description="4-aspartylphosphate" evidence="2">
    <location>
        <position position="54"/>
    </location>
</feature>
<dbReference type="GO" id="GO:0004112">
    <property type="term" value="F:cyclic-nucleotide phosphodiesterase activity"/>
    <property type="evidence" value="ECO:0007669"/>
    <property type="project" value="UniProtKB-ARBA"/>
</dbReference>
<evidence type="ECO:0000313" key="6">
    <source>
        <dbReference type="Proteomes" id="UP000264310"/>
    </source>
</evidence>
<dbReference type="EMBL" id="QURL01000004">
    <property type="protein sequence ID" value="RFC63454.1"/>
    <property type="molecule type" value="Genomic_DNA"/>
</dbReference>
<organism evidence="5 6">
    <name type="scientific">Fulvimarina endophytica</name>
    <dbReference type="NCBI Taxonomy" id="2293836"/>
    <lineage>
        <taxon>Bacteria</taxon>
        <taxon>Pseudomonadati</taxon>
        <taxon>Pseudomonadota</taxon>
        <taxon>Alphaproteobacteria</taxon>
        <taxon>Hyphomicrobiales</taxon>
        <taxon>Aurantimonadaceae</taxon>
        <taxon>Fulvimarina</taxon>
    </lineage>
</organism>
<reference evidence="5 6" key="1">
    <citation type="submission" date="2018-08" db="EMBL/GenBank/DDBJ databases">
        <title>Fulvimarina sp. 85, whole genome shotgun sequence.</title>
        <authorList>
            <person name="Tuo L."/>
        </authorList>
    </citation>
    <scope>NUCLEOTIDE SEQUENCE [LARGE SCALE GENOMIC DNA]</scope>
    <source>
        <strain evidence="5 6">85</strain>
    </source>
</reference>
<dbReference type="InterPro" id="IPR037522">
    <property type="entry name" value="HD_GYP_dom"/>
</dbReference>
<dbReference type="SMART" id="SM00448">
    <property type="entry name" value="REC"/>
    <property type="match status" value="1"/>
</dbReference>
<dbReference type="SUPFAM" id="SSF109604">
    <property type="entry name" value="HD-domain/PDEase-like"/>
    <property type="match status" value="1"/>
</dbReference>
<dbReference type="AlphaFoldDB" id="A0A371X342"/>
<accession>A0A371X342</accession>
<dbReference type="Pfam" id="PF00072">
    <property type="entry name" value="Response_reg"/>
    <property type="match status" value="1"/>
</dbReference>
<evidence type="ECO:0000259" key="3">
    <source>
        <dbReference type="PROSITE" id="PS50110"/>
    </source>
</evidence>
<dbReference type="PROSITE" id="PS50110">
    <property type="entry name" value="RESPONSE_REGULATORY"/>
    <property type="match status" value="1"/>
</dbReference>
<dbReference type="InterPro" id="IPR052020">
    <property type="entry name" value="Cyclic_di-GMP/3'3'-cGAMP_PDE"/>
</dbReference>
<evidence type="ECO:0000313" key="5">
    <source>
        <dbReference type="EMBL" id="RFC63454.1"/>
    </source>
</evidence>
<protein>
    <submittedName>
        <fullName evidence="5">Response regulator</fullName>
    </submittedName>
</protein>
<dbReference type="PANTHER" id="PTHR45228:SF1">
    <property type="entry name" value="CYCLIC DI-GMP PHOSPHODIESTERASE TM_0186"/>
    <property type="match status" value="1"/>
</dbReference>
<keyword evidence="6" id="KW-1185">Reference proteome</keyword>
<evidence type="ECO:0000256" key="1">
    <source>
        <dbReference type="ARBA" id="ARBA00022801"/>
    </source>
</evidence>
<evidence type="ECO:0000256" key="2">
    <source>
        <dbReference type="PROSITE-ProRule" id="PRU00169"/>
    </source>
</evidence>
<dbReference type="CDD" id="cd00077">
    <property type="entry name" value="HDc"/>
    <property type="match status" value="1"/>
</dbReference>
<dbReference type="Gene3D" id="3.40.50.2300">
    <property type="match status" value="1"/>
</dbReference>
<dbReference type="Pfam" id="PF13487">
    <property type="entry name" value="HD_5"/>
    <property type="match status" value="1"/>
</dbReference>
<dbReference type="InterPro" id="IPR003607">
    <property type="entry name" value="HD/PDEase_dom"/>
</dbReference>
<dbReference type="FunFam" id="1.10.3210.10:FF:000018">
    <property type="entry name" value="Two-component system response regulator"/>
    <property type="match status" value="1"/>
</dbReference>
<dbReference type="OrthoDB" id="9802066at2"/>
<comment type="caution">
    <text evidence="5">The sequence shown here is derived from an EMBL/GenBank/DDBJ whole genome shotgun (WGS) entry which is preliminary data.</text>
</comment>
<keyword evidence="2" id="KW-0597">Phosphoprotein</keyword>
<dbReference type="PANTHER" id="PTHR45228">
    <property type="entry name" value="CYCLIC DI-GMP PHOSPHODIESTERASE TM_0186-RELATED"/>
    <property type="match status" value="1"/>
</dbReference>
<dbReference type="InterPro" id="IPR011006">
    <property type="entry name" value="CheY-like_superfamily"/>
</dbReference>
<feature type="domain" description="Response regulatory" evidence="3">
    <location>
        <begin position="4"/>
        <end position="121"/>
    </location>
</feature>
<name>A0A371X342_9HYPH</name>
<dbReference type="PROSITE" id="PS51832">
    <property type="entry name" value="HD_GYP"/>
    <property type="match status" value="1"/>
</dbReference>
<dbReference type="GO" id="GO:0009214">
    <property type="term" value="P:cyclic nucleotide catabolic process"/>
    <property type="evidence" value="ECO:0007669"/>
    <property type="project" value="UniProtKB-ARBA"/>
</dbReference>
<dbReference type="InterPro" id="IPR001789">
    <property type="entry name" value="Sig_transdc_resp-reg_receiver"/>
</dbReference>
<dbReference type="SMART" id="SM00471">
    <property type="entry name" value="HDc"/>
    <property type="match status" value="1"/>
</dbReference>
<dbReference type="SUPFAM" id="SSF52172">
    <property type="entry name" value="CheY-like"/>
    <property type="match status" value="1"/>
</dbReference>
<keyword evidence="1" id="KW-0378">Hydrolase</keyword>
<dbReference type="Proteomes" id="UP000264310">
    <property type="component" value="Unassembled WGS sequence"/>
</dbReference>